<keyword evidence="3" id="KW-1185">Reference proteome</keyword>
<name>A0A927N5A8_9ACTN</name>
<dbReference type="EMBL" id="JADBEM010000001">
    <property type="protein sequence ID" value="MBE1612369.1"/>
    <property type="molecule type" value="Genomic_DNA"/>
</dbReference>
<accession>A0A927N5A8</accession>
<sequence length="84" mass="9709">MVIRARYTDALAQESYAFAKHFSEPLLRRSRGITLHALHAMRSPAGHTCHPRDGQRSGGDRCRRLPVLERAHAMFITRKQQEER</sequence>
<dbReference type="Proteomes" id="UP000638648">
    <property type="component" value="Unassembled WGS sequence"/>
</dbReference>
<comment type="caution">
    <text evidence="2">The sequence shown here is derived from an EMBL/GenBank/DDBJ whole genome shotgun (WGS) entry which is preliminary data.</text>
</comment>
<evidence type="ECO:0000256" key="1">
    <source>
        <dbReference type="SAM" id="MobiDB-lite"/>
    </source>
</evidence>
<protein>
    <submittedName>
        <fullName evidence="2">Uncharacterized protein</fullName>
    </submittedName>
</protein>
<organism evidence="2 3">
    <name type="scientific">Actinopolymorpha pittospori</name>
    <dbReference type="NCBI Taxonomy" id="648752"/>
    <lineage>
        <taxon>Bacteria</taxon>
        <taxon>Bacillati</taxon>
        <taxon>Actinomycetota</taxon>
        <taxon>Actinomycetes</taxon>
        <taxon>Propionibacteriales</taxon>
        <taxon>Actinopolymorphaceae</taxon>
        <taxon>Actinopolymorpha</taxon>
    </lineage>
</organism>
<feature type="region of interest" description="Disordered" evidence="1">
    <location>
        <begin position="44"/>
        <end position="63"/>
    </location>
</feature>
<dbReference type="AlphaFoldDB" id="A0A927N5A8"/>
<reference evidence="2" key="1">
    <citation type="submission" date="2020-10" db="EMBL/GenBank/DDBJ databases">
        <title>Sequencing the genomes of 1000 actinobacteria strains.</title>
        <authorList>
            <person name="Klenk H.-P."/>
        </authorList>
    </citation>
    <scope>NUCLEOTIDE SEQUENCE</scope>
    <source>
        <strain evidence="2">DSM 45354</strain>
    </source>
</reference>
<evidence type="ECO:0000313" key="2">
    <source>
        <dbReference type="EMBL" id="MBE1612369.1"/>
    </source>
</evidence>
<gene>
    <name evidence="2" type="ORF">HEB94_009217</name>
</gene>
<feature type="compositionally biased region" description="Basic and acidic residues" evidence="1">
    <location>
        <begin position="50"/>
        <end position="63"/>
    </location>
</feature>
<proteinExistence type="predicted"/>
<evidence type="ECO:0000313" key="3">
    <source>
        <dbReference type="Proteomes" id="UP000638648"/>
    </source>
</evidence>